<dbReference type="STRING" id="29349.CLOTH_06570"/>
<organism evidence="3 4">
    <name type="scientific">Alkalithermobacter paradoxus</name>
    <dbReference type="NCBI Taxonomy" id="29349"/>
    <lineage>
        <taxon>Bacteria</taxon>
        <taxon>Bacillati</taxon>
        <taxon>Bacillota</taxon>
        <taxon>Clostridia</taxon>
        <taxon>Peptostreptococcales</taxon>
        <taxon>Tepidibacteraceae</taxon>
        <taxon>Alkalithermobacter</taxon>
    </lineage>
</organism>
<dbReference type="EMBL" id="MZGW01000002">
    <property type="protein sequence ID" value="OPJ56253.1"/>
    <property type="molecule type" value="Genomic_DNA"/>
</dbReference>
<dbReference type="Proteomes" id="UP000190140">
    <property type="component" value="Unassembled WGS sequence"/>
</dbReference>
<feature type="transmembrane region" description="Helical" evidence="1">
    <location>
        <begin position="44"/>
        <end position="62"/>
    </location>
</feature>
<keyword evidence="4" id="KW-1185">Reference proteome</keyword>
<feature type="domain" description="Bacterial Ig-like" evidence="2">
    <location>
        <begin position="102"/>
        <end position="192"/>
    </location>
</feature>
<keyword evidence="1" id="KW-1133">Transmembrane helix</keyword>
<dbReference type="AlphaFoldDB" id="A0A1V4I8J9"/>
<sequence>MDKKINKSLNDNLDNITVSQELKSKTLEKINSLEEKSPRKFNRFTYAAAIGIVCVSVIGLSLQNSPKDNLMDQKIAIQGESDIYQSKDLAQISREINIDLINDIKYDKSTGILSFTIDNNTGSDLFFGVGFHIEKYENGNWKKTNLTDDLAFIEIALIAQQGQKLENSIDLSMIKEKITSGKYRVVRSYGSDTQRIISYIEFEADKGGNFTNFNSYGTVEYIDNTDTVQLNDIHLVNDEIGKLFSVYSSNNSYSLTMSSAQGLQICPMYMGEEEVGFSMEADYGRLFEVEINFPENYDKSIISPPESSVSSKDYIEGWSKPGYAGDTAIAMPYSGARVISLNGKKVDADPGLIYWIPESETNKDTVKVKITVTNIKTNKVIEEFYAVINGKDGIYSLDHLTR</sequence>
<dbReference type="RefSeq" id="WP_079411195.1">
    <property type="nucleotide sequence ID" value="NZ_MZGW01000002.1"/>
</dbReference>
<keyword evidence="1" id="KW-0812">Transmembrane</keyword>
<name>A0A1V4I8J9_9FIRM</name>
<accession>A0A1V4I8J9</accession>
<dbReference type="OrthoDB" id="2085239at2"/>
<reference evidence="3 4" key="1">
    <citation type="submission" date="2017-03" db="EMBL/GenBank/DDBJ databases">
        <title>Genome sequence of Clostridium thermoalcaliphilum DSM 7309.</title>
        <authorList>
            <person name="Poehlein A."/>
            <person name="Daniel R."/>
        </authorList>
    </citation>
    <scope>NUCLEOTIDE SEQUENCE [LARGE SCALE GENOMIC DNA]</scope>
    <source>
        <strain evidence="3 4">DSM 7309</strain>
    </source>
</reference>
<protein>
    <recommendedName>
        <fullName evidence="2">Bacterial Ig-like domain-containing protein</fullName>
    </recommendedName>
</protein>
<evidence type="ECO:0000259" key="2">
    <source>
        <dbReference type="Pfam" id="PF20251"/>
    </source>
</evidence>
<evidence type="ECO:0000256" key="1">
    <source>
        <dbReference type="SAM" id="Phobius"/>
    </source>
</evidence>
<gene>
    <name evidence="3" type="ORF">CLOTH_06570</name>
</gene>
<proteinExistence type="predicted"/>
<dbReference type="Pfam" id="PF20251">
    <property type="entry name" value="Big_14"/>
    <property type="match status" value="1"/>
</dbReference>
<evidence type="ECO:0000313" key="4">
    <source>
        <dbReference type="Proteomes" id="UP000190140"/>
    </source>
</evidence>
<dbReference type="InterPro" id="IPR046878">
    <property type="entry name" value="Big_14"/>
</dbReference>
<keyword evidence="1" id="KW-0472">Membrane</keyword>
<comment type="caution">
    <text evidence="3">The sequence shown here is derived from an EMBL/GenBank/DDBJ whole genome shotgun (WGS) entry which is preliminary data.</text>
</comment>
<evidence type="ECO:0000313" key="3">
    <source>
        <dbReference type="EMBL" id="OPJ56253.1"/>
    </source>
</evidence>